<name>A0ABY4VC92_9GAMM</name>
<dbReference type="Gene3D" id="3.30.70.100">
    <property type="match status" value="1"/>
</dbReference>
<protein>
    <submittedName>
        <fullName evidence="2">DUF1330 domain-containing protein</fullName>
    </submittedName>
</protein>
<dbReference type="Proteomes" id="UP001055658">
    <property type="component" value="Chromosome"/>
</dbReference>
<gene>
    <name evidence="2" type="ORF">MJO52_01790</name>
</gene>
<dbReference type="RefSeq" id="WP_252084292.1">
    <property type="nucleotide sequence ID" value="NZ_CP092418.1"/>
</dbReference>
<dbReference type="EMBL" id="CP092418">
    <property type="protein sequence ID" value="USD21898.1"/>
    <property type="molecule type" value="Genomic_DNA"/>
</dbReference>
<dbReference type="SUPFAM" id="SSF54909">
    <property type="entry name" value="Dimeric alpha+beta barrel"/>
    <property type="match status" value="1"/>
</dbReference>
<feature type="domain" description="DUF1330" evidence="1">
    <location>
        <begin position="14"/>
        <end position="88"/>
    </location>
</feature>
<dbReference type="Pfam" id="PF07045">
    <property type="entry name" value="DUF1330"/>
    <property type="match status" value="1"/>
</dbReference>
<proteinExistence type="predicted"/>
<dbReference type="PANTHER" id="PTHR41521">
    <property type="match status" value="1"/>
</dbReference>
<keyword evidence="3" id="KW-1185">Reference proteome</keyword>
<reference evidence="2" key="1">
    <citation type="submission" date="2022-02" db="EMBL/GenBank/DDBJ databases">
        <title>Coral-associated bacteria.</title>
        <authorList>
            <person name="Tang K."/>
            <person name="Wang X."/>
        </authorList>
    </citation>
    <scope>NUCLEOTIDE SEQUENCE</scope>
    <source>
        <strain evidence="2">SCSIO 43006</strain>
    </source>
</reference>
<dbReference type="InterPro" id="IPR011008">
    <property type="entry name" value="Dimeric_a/b-barrel"/>
</dbReference>
<dbReference type="InterPro" id="IPR010753">
    <property type="entry name" value="DUF1330"/>
</dbReference>
<dbReference type="PANTHER" id="PTHR41521:SF4">
    <property type="entry name" value="BLR0684 PROTEIN"/>
    <property type="match status" value="1"/>
</dbReference>
<evidence type="ECO:0000313" key="2">
    <source>
        <dbReference type="EMBL" id="USD21898.1"/>
    </source>
</evidence>
<evidence type="ECO:0000259" key="1">
    <source>
        <dbReference type="Pfam" id="PF07045"/>
    </source>
</evidence>
<accession>A0ABY4VC92</accession>
<evidence type="ECO:0000313" key="3">
    <source>
        <dbReference type="Proteomes" id="UP001055658"/>
    </source>
</evidence>
<sequence>MLPVFLHIESSPNLQESQALQQYIGLTPQLMQQYGGVPIASYDVEEALDGGRSPRAFVVVSFPDREAIYAFFNDPAYQTIIPLRDKAFAHLRFFITSERI</sequence>
<organism evidence="2 3">
    <name type="scientific">Microbulbifer variabilis</name>
    <dbReference type="NCBI Taxonomy" id="266805"/>
    <lineage>
        <taxon>Bacteria</taxon>
        <taxon>Pseudomonadati</taxon>
        <taxon>Pseudomonadota</taxon>
        <taxon>Gammaproteobacteria</taxon>
        <taxon>Cellvibrionales</taxon>
        <taxon>Microbulbiferaceae</taxon>
        <taxon>Microbulbifer</taxon>
    </lineage>
</organism>